<dbReference type="EMBL" id="JBHSAY010000010">
    <property type="protein sequence ID" value="MFC4133357.1"/>
    <property type="molecule type" value="Genomic_DNA"/>
</dbReference>
<dbReference type="Proteomes" id="UP001595816">
    <property type="component" value="Unassembled WGS sequence"/>
</dbReference>
<dbReference type="PANTHER" id="PTHR30055">
    <property type="entry name" value="HTH-TYPE TRANSCRIPTIONAL REGULATOR RUTR"/>
    <property type="match status" value="1"/>
</dbReference>
<reference evidence="7" key="1">
    <citation type="journal article" date="2019" name="Int. J. Syst. Evol. Microbiol.">
        <title>The Global Catalogue of Microorganisms (GCM) 10K type strain sequencing project: providing services to taxonomists for standard genome sequencing and annotation.</title>
        <authorList>
            <consortium name="The Broad Institute Genomics Platform"/>
            <consortium name="The Broad Institute Genome Sequencing Center for Infectious Disease"/>
            <person name="Wu L."/>
            <person name="Ma J."/>
        </authorList>
    </citation>
    <scope>NUCLEOTIDE SEQUENCE [LARGE SCALE GENOMIC DNA]</scope>
    <source>
        <strain evidence="7">CGMCC 4.7289</strain>
    </source>
</reference>
<evidence type="ECO:0000256" key="2">
    <source>
        <dbReference type="ARBA" id="ARBA00023125"/>
    </source>
</evidence>
<dbReference type="PROSITE" id="PS50977">
    <property type="entry name" value="HTH_TETR_2"/>
    <property type="match status" value="1"/>
</dbReference>
<name>A0ABV8LQV1_9ACTN</name>
<keyword evidence="7" id="KW-1185">Reference proteome</keyword>
<evidence type="ECO:0000256" key="1">
    <source>
        <dbReference type="ARBA" id="ARBA00023015"/>
    </source>
</evidence>
<sequence length="222" mass="23268">MTETVRRPGGRSARVRGAVLAATRDLLTDGYAELTVDRIAAVAGVNKTSIYRRWTDLEGVLGDLLAEYATEAVPIPDTGDLDRDLVELALLIRQGMTGEPGDLIAGLAAAAPRNERAAQVVRGFFLERFGLAQSIVDHAVARGELPTGTDARAAIETVGAPFFLRLLVTRQPIDEAFARRTAAAGVAALRAGVFSPPGGFRSPATVARAGAPATPAGRTPMP</sequence>
<dbReference type="PANTHER" id="PTHR30055:SF148">
    <property type="entry name" value="TETR-FAMILY TRANSCRIPTIONAL REGULATOR"/>
    <property type="match status" value="1"/>
</dbReference>
<gene>
    <name evidence="6" type="ORF">ACFOZ4_22330</name>
</gene>
<protein>
    <submittedName>
        <fullName evidence="6">TetR/AcrR family transcriptional regulator</fullName>
    </submittedName>
</protein>
<proteinExistence type="predicted"/>
<evidence type="ECO:0000256" key="4">
    <source>
        <dbReference type="PROSITE-ProRule" id="PRU00335"/>
    </source>
</evidence>
<dbReference type="InterPro" id="IPR011075">
    <property type="entry name" value="TetR_C"/>
</dbReference>
<dbReference type="RefSeq" id="WP_253760846.1">
    <property type="nucleotide sequence ID" value="NZ_JAMZDZ010000001.1"/>
</dbReference>
<dbReference type="SUPFAM" id="SSF46689">
    <property type="entry name" value="Homeodomain-like"/>
    <property type="match status" value="1"/>
</dbReference>
<evidence type="ECO:0000259" key="5">
    <source>
        <dbReference type="PROSITE" id="PS50977"/>
    </source>
</evidence>
<keyword evidence="3" id="KW-0804">Transcription</keyword>
<dbReference type="Gene3D" id="1.10.357.10">
    <property type="entry name" value="Tetracycline Repressor, domain 2"/>
    <property type="match status" value="1"/>
</dbReference>
<dbReference type="Pfam" id="PF16859">
    <property type="entry name" value="TetR_C_11"/>
    <property type="match status" value="1"/>
</dbReference>
<keyword evidence="2 4" id="KW-0238">DNA-binding</keyword>
<dbReference type="InterPro" id="IPR001647">
    <property type="entry name" value="HTH_TetR"/>
</dbReference>
<dbReference type="InterPro" id="IPR036271">
    <property type="entry name" value="Tet_transcr_reg_TetR-rel_C_sf"/>
</dbReference>
<evidence type="ECO:0000313" key="6">
    <source>
        <dbReference type="EMBL" id="MFC4133357.1"/>
    </source>
</evidence>
<organism evidence="6 7">
    <name type="scientific">Hamadaea flava</name>
    <dbReference type="NCBI Taxonomy" id="1742688"/>
    <lineage>
        <taxon>Bacteria</taxon>
        <taxon>Bacillati</taxon>
        <taxon>Actinomycetota</taxon>
        <taxon>Actinomycetes</taxon>
        <taxon>Micromonosporales</taxon>
        <taxon>Micromonosporaceae</taxon>
        <taxon>Hamadaea</taxon>
    </lineage>
</organism>
<dbReference type="Gene3D" id="1.10.10.60">
    <property type="entry name" value="Homeodomain-like"/>
    <property type="match status" value="1"/>
</dbReference>
<accession>A0ABV8LQV1</accession>
<dbReference type="InterPro" id="IPR050109">
    <property type="entry name" value="HTH-type_TetR-like_transc_reg"/>
</dbReference>
<feature type="domain" description="HTH tetR-type" evidence="5">
    <location>
        <begin position="12"/>
        <end position="72"/>
    </location>
</feature>
<keyword evidence="1" id="KW-0805">Transcription regulation</keyword>
<evidence type="ECO:0000256" key="3">
    <source>
        <dbReference type="ARBA" id="ARBA00023163"/>
    </source>
</evidence>
<dbReference type="Pfam" id="PF00440">
    <property type="entry name" value="TetR_N"/>
    <property type="match status" value="1"/>
</dbReference>
<evidence type="ECO:0000313" key="7">
    <source>
        <dbReference type="Proteomes" id="UP001595816"/>
    </source>
</evidence>
<dbReference type="SUPFAM" id="SSF48498">
    <property type="entry name" value="Tetracyclin repressor-like, C-terminal domain"/>
    <property type="match status" value="1"/>
</dbReference>
<comment type="caution">
    <text evidence="6">The sequence shown here is derived from an EMBL/GenBank/DDBJ whole genome shotgun (WGS) entry which is preliminary data.</text>
</comment>
<feature type="DNA-binding region" description="H-T-H motif" evidence="4">
    <location>
        <begin position="35"/>
        <end position="54"/>
    </location>
</feature>
<dbReference type="InterPro" id="IPR009057">
    <property type="entry name" value="Homeodomain-like_sf"/>
</dbReference>